<evidence type="ECO:0000256" key="1">
    <source>
        <dbReference type="SAM" id="Phobius"/>
    </source>
</evidence>
<dbReference type="AlphaFoldDB" id="A0A7Y9DTM6"/>
<evidence type="ECO:0000313" key="2">
    <source>
        <dbReference type="EMBL" id="NYD35298.1"/>
    </source>
</evidence>
<feature type="transmembrane region" description="Helical" evidence="1">
    <location>
        <begin position="28"/>
        <end position="48"/>
    </location>
</feature>
<accession>A0A7Y9DTM6</accession>
<proteinExistence type="predicted"/>
<organism evidence="2 3">
    <name type="scientific">Actinomycetospora corticicola</name>
    <dbReference type="NCBI Taxonomy" id="663602"/>
    <lineage>
        <taxon>Bacteria</taxon>
        <taxon>Bacillati</taxon>
        <taxon>Actinomycetota</taxon>
        <taxon>Actinomycetes</taxon>
        <taxon>Pseudonocardiales</taxon>
        <taxon>Pseudonocardiaceae</taxon>
        <taxon>Actinomycetospora</taxon>
    </lineage>
</organism>
<dbReference type="EMBL" id="JACCBN010000001">
    <property type="protein sequence ID" value="NYD35298.1"/>
    <property type="molecule type" value="Genomic_DNA"/>
</dbReference>
<dbReference type="RefSeq" id="WP_179793157.1">
    <property type="nucleotide sequence ID" value="NZ_BAABHP010000004.1"/>
</dbReference>
<keyword evidence="1" id="KW-1133">Transmembrane helix</keyword>
<keyword evidence="3" id="KW-1185">Reference proteome</keyword>
<sequence length="406" mass="42034">MTAVLDRLRPGGDGGTPPPIRSIRVRRWTVVAVVAALLVAIPAVVAAWPVSPAVQVSPTELRDRVAASGNLPWSGYAEASGGLNLPDVAQFSDVTTLLSGTSRLRGWYAAPDRVRVDQLYAGGERSRYTTATGQVVWDYGAQLLTYVRRDPLVRLPRPDDLLPPQLARRLLSGTLPDDPVSGLPARRVAGVDAAGFRVTIADPRTTVGALDVWADPVDGLPVAVEVRTKSAAGALAGGPVVGTSFLELDREVPDPAVFVAQPTPGVGVTRSPTSDLFGVLGRGSPDAVPPAVDGVDRVTPQRGFAAIGKYGTTLSQLIVVPLPADIASSLLDNIDDAGSAGRTITVTAPENATGRTANATAGALESSLLRLAVLRVGNRAWAVGGLVTDDVLDRAVTDIAADSGAP</sequence>
<keyword evidence="1" id="KW-0472">Membrane</keyword>
<keyword evidence="1" id="KW-0812">Transmembrane</keyword>
<gene>
    <name evidence="2" type="ORF">BJ983_001400</name>
</gene>
<name>A0A7Y9DTM6_9PSEU</name>
<comment type="caution">
    <text evidence="2">The sequence shown here is derived from an EMBL/GenBank/DDBJ whole genome shotgun (WGS) entry which is preliminary data.</text>
</comment>
<dbReference type="Proteomes" id="UP000535890">
    <property type="component" value="Unassembled WGS sequence"/>
</dbReference>
<evidence type="ECO:0000313" key="3">
    <source>
        <dbReference type="Proteomes" id="UP000535890"/>
    </source>
</evidence>
<reference evidence="2 3" key="1">
    <citation type="submission" date="2020-07" db="EMBL/GenBank/DDBJ databases">
        <title>Sequencing the genomes of 1000 actinobacteria strains.</title>
        <authorList>
            <person name="Klenk H.-P."/>
        </authorList>
    </citation>
    <scope>NUCLEOTIDE SEQUENCE [LARGE SCALE GENOMIC DNA]</scope>
    <source>
        <strain evidence="2 3">DSM 45772</strain>
    </source>
</reference>
<protein>
    <submittedName>
        <fullName evidence="2">Uncharacterized protein</fullName>
    </submittedName>
</protein>